<keyword evidence="9" id="KW-1185">Reference proteome</keyword>
<dbReference type="SMART" id="SM00339">
    <property type="entry name" value="FH"/>
    <property type="match status" value="1"/>
</dbReference>
<dbReference type="PROSITE" id="PS00658">
    <property type="entry name" value="FORK_HEAD_2"/>
    <property type="match status" value="1"/>
</dbReference>
<evidence type="ECO:0000256" key="6">
    <source>
        <dbReference type="SAM" id="MobiDB-lite"/>
    </source>
</evidence>
<feature type="region of interest" description="Disordered" evidence="6">
    <location>
        <begin position="25"/>
        <end position="57"/>
    </location>
</feature>
<evidence type="ECO:0000313" key="9">
    <source>
        <dbReference type="Proteomes" id="UP000319160"/>
    </source>
</evidence>
<dbReference type="PANTHER" id="PTHR46078:SF2">
    <property type="entry name" value="FORK-HEAD DOMAIN-CONTAINING PROTEIN"/>
    <property type="match status" value="1"/>
</dbReference>
<name>A0A553I212_9PEZI</name>
<organism evidence="8 9">
    <name type="scientific">Xylaria flabelliformis</name>
    <dbReference type="NCBI Taxonomy" id="2512241"/>
    <lineage>
        <taxon>Eukaryota</taxon>
        <taxon>Fungi</taxon>
        <taxon>Dikarya</taxon>
        <taxon>Ascomycota</taxon>
        <taxon>Pezizomycotina</taxon>
        <taxon>Sordariomycetes</taxon>
        <taxon>Xylariomycetidae</taxon>
        <taxon>Xylariales</taxon>
        <taxon>Xylariaceae</taxon>
        <taxon>Xylaria</taxon>
    </lineage>
</organism>
<dbReference type="GO" id="GO:0000978">
    <property type="term" value="F:RNA polymerase II cis-regulatory region sequence-specific DNA binding"/>
    <property type="evidence" value="ECO:0007669"/>
    <property type="project" value="TreeGrafter"/>
</dbReference>
<dbReference type="InterPro" id="IPR045912">
    <property type="entry name" value="FOXJ2/3-like"/>
</dbReference>
<keyword evidence="1" id="KW-0805">Transcription regulation</keyword>
<feature type="domain" description="Fork-head" evidence="7">
    <location>
        <begin position="127"/>
        <end position="223"/>
    </location>
</feature>
<gene>
    <name evidence="8" type="ORF">FHL15_005007</name>
</gene>
<dbReference type="Proteomes" id="UP000319160">
    <property type="component" value="Unassembled WGS sequence"/>
</dbReference>
<dbReference type="STRING" id="2512241.A0A553I212"/>
<dbReference type="EMBL" id="VFLP01000024">
    <property type="protein sequence ID" value="TRX94239.1"/>
    <property type="molecule type" value="Genomic_DNA"/>
</dbReference>
<keyword evidence="4 5" id="KW-0539">Nucleus</keyword>
<dbReference type="AlphaFoldDB" id="A0A553I212"/>
<dbReference type="PROSITE" id="PS50039">
    <property type="entry name" value="FORK_HEAD_3"/>
    <property type="match status" value="1"/>
</dbReference>
<dbReference type="SUPFAM" id="SSF46785">
    <property type="entry name" value="Winged helix' DNA-binding domain"/>
    <property type="match status" value="1"/>
</dbReference>
<keyword evidence="2 5" id="KW-0238">DNA-binding</keyword>
<sequence length="369" mass="40678">MSQDYNELASGYVQYAGSVDNFSTPSTSSYNLLSQDSQDALSPESVLTPTSDKTTPTLDLLPPYETRKAPLTNPLDWHSTGTQFMWPSGSQDGFMENNIEMPRTKYQHGLEEVPNNVPAPIQARRAQPDEPYAKLIQKALLSVESHTMPLQEIYQWFRDNTSKGNSASKGWQNSIRHNLSMNAAFLKCERAGTAGARKSTEWQLAPFAIRDGVQSTTRYRKGNPPRRATQLQSSGNTTMRTQSNRQGRSGVAKSRSADLRRSVLARPTHTLYSNYPALGAANSYEFDFNSPVSHHMGGNYNGIGHPSQSAPQAIYPMASIPDLYGGSVLSPNVGVPDLNFEIPLNYDGILPSVPEAAENNYSPYKSDYA</sequence>
<comment type="caution">
    <text evidence="8">The sequence shown here is derived from an EMBL/GenBank/DDBJ whole genome shotgun (WGS) entry which is preliminary data.</text>
</comment>
<dbReference type="GO" id="GO:0000981">
    <property type="term" value="F:DNA-binding transcription factor activity, RNA polymerase II-specific"/>
    <property type="evidence" value="ECO:0007669"/>
    <property type="project" value="TreeGrafter"/>
</dbReference>
<dbReference type="GO" id="GO:0005634">
    <property type="term" value="C:nucleus"/>
    <property type="evidence" value="ECO:0007669"/>
    <property type="project" value="UniProtKB-SubCell"/>
</dbReference>
<evidence type="ECO:0000256" key="5">
    <source>
        <dbReference type="PROSITE-ProRule" id="PRU00089"/>
    </source>
</evidence>
<evidence type="ECO:0000256" key="4">
    <source>
        <dbReference type="ARBA" id="ARBA00023242"/>
    </source>
</evidence>
<evidence type="ECO:0000256" key="1">
    <source>
        <dbReference type="ARBA" id="ARBA00023015"/>
    </source>
</evidence>
<proteinExistence type="predicted"/>
<keyword evidence="3" id="KW-0804">Transcription</keyword>
<evidence type="ECO:0000256" key="2">
    <source>
        <dbReference type="ARBA" id="ARBA00023125"/>
    </source>
</evidence>
<dbReference type="InterPro" id="IPR001766">
    <property type="entry name" value="Fork_head_dom"/>
</dbReference>
<dbReference type="PRINTS" id="PR00053">
    <property type="entry name" value="FORKHEAD"/>
</dbReference>
<dbReference type="InterPro" id="IPR030456">
    <property type="entry name" value="TF_fork_head_CS_2"/>
</dbReference>
<protein>
    <recommendedName>
        <fullName evidence="7">Fork-head domain-containing protein</fullName>
    </recommendedName>
</protein>
<evidence type="ECO:0000313" key="8">
    <source>
        <dbReference type="EMBL" id="TRX94239.1"/>
    </source>
</evidence>
<comment type="subcellular location">
    <subcellularLocation>
        <location evidence="5">Nucleus</location>
    </subcellularLocation>
</comment>
<dbReference type="InterPro" id="IPR036388">
    <property type="entry name" value="WH-like_DNA-bd_sf"/>
</dbReference>
<dbReference type="Pfam" id="PF00250">
    <property type="entry name" value="Forkhead"/>
    <property type="match status" value="1"/>
</dbReference>
<feature type="compositionally biased region" description="Polar residues" evidence="6">
    <location>
        <begin position="229"/>
        <end position="247"/>
    </location>
</feature>
<accession>A0A553I212</accession>
<reference evidence="9" key="1">
    <citation type="submission" date="2019-06" db="EMBL/GenBank/DDBJ databases">
        <title>Draft genome sequence of the griseofulvin-producing fungus Xylaria cubensis strain G536.</title>
        <authorList>
            <person name="Mead M.E."/>
            <person name="Raja H.A."/>
            <person name="Steenwyk J.L."/>
            <person name="Knowles S.L."/>
            <person name="Oberlies N.H."/>
            <person name="Rokas A."/>
        </authorList>
    </citation>
    <scope>NUCLEOTIDE SEQUENCE [LARGE SCALE GENOMIC DNA]</scope>
    <source>
        <strain evidence="9">G536</strain>
    </source>
</reference>
<dbReference type="OrthoDB" id="5954824at2759"/>
<feature type="DNA-binding region" description="Fork-head" evidence="5">
    <location>
        <begin position="127"/>
        <end position="223"/>
    </location>
</feature>
<evidence type="ECO:0000259" key="7">
    <source>
        <dbReference type="PROSITE" id="PS50039"/>
    </source>
</evidence>
<dbReference type="Gene3D" id="1.10.10.10">
    <property type="entry name" value="Winged helix-like DNA-binding domain superfamily/Winged helix DNA-binding domain"/>
    <property type="match status" value="1"/>
</dbReference>
<dbReference type="InterPro" id="IPR036390">
    <property type="entry name" value="WH_DNA-bd_sf"/>
</dbReference>
<feature type="region of interest" description="Disordered" evidence="6">
    <location>
        <begin position="214"/>
        <end position="262"/>
    </location>
</feature>
<evidence type="ECO:0000256" key="3">
    <source>
        <dbReference type="ARBA" id="ARBA00023163"/>
    </source>
</evidence>
<dbReference type="PANTHER" id="PTHR46078">
    <property type="entry name" value="FORKHEAD BOX PROTEIN J2 FAMILY MEMBER"/>
    <property type="match status" value="1"/>
</dbReference>